<keyword evidence="1" id="KW-0472">Membrane</keyword>
<reference evidence="2 3" key="1">
    <citation type="submission" date="2015-04" db="EMBL/GenBank/DDBJ databases">
        <title>Complete genome of flavobacterium.</title>
        <authorList>
            <person name="Kwon Y.M."/>
            <person name="Kim S.-J."/>
        </authorList>
    </citation>
    <scope>NUCLEOTIDE SEQUENCE [LARGE SCALE GENOMIC DNA]</scope>
    <source>
        <strain evidence="2 3">DK169</strain>
    </source>
</reference>
<feature type="transmembrane region" description="Helical" evidence="1">
    <location>
        <begin position="47"/>
        <end position="65"/>
    </location>
</feature>
<keyword evidence="1" id="KW-1133">Transmembrane helix</keyword>
<evidence type="ECO:0000313" key="3">
    <source>
        <dbReference type="Proteomes" id="UP000050827"/>
    </source>
</evidence>
<proteinExistence type="predicted"/>
<dbReference type="EMBL" id="LCTZ01000002">
    <property type="protein sequence ID" value="KQC30333.1"/>
    <property type="molecule type" value="Genomic_DNA"/>
</dbReference>
<gene>
    <name evidence="2" type="ORF">AAY42_10915</name>
</gene>
<keyword evidence="3" id="KW-1185">Reference proteome</keyword>
<dbReference type="AlphaFoldDB" id="A0A0Q0XGX3"/>
<dbReference type="Proteomes" id="UP000050827">
    <property type="component" value="Unassembled WGS sequence"/>
</dbReference>
<comment type="caution">
    <text evidence="2">The sequence shown here is derived from an EMBL/GenBank/DDBJ whole genome shotgun (WGS) entry which is preliminary data.</text>
</comment>
<keyword evidence="1" id="KW-0812">Transmembrane</keyword>
<sequence>MLESIKNLWYSNTGYNFFFIVGGIILIWWNLYIFKSRKEWNYKTPRDFVRFIIGIILFVYGVASIF</sequence>
<accession>A0A0Q0XGX3</accession>
<evidence type="ECO:0000256" key="1">
    <source>
        <dbReference type="SAM" id="Phobius"/>
    </source>
</evidence>
<name>A0A0Q0XGX3_9FLAO</name>
<feature type="transmembrane region" description="Helical" evidence="1">
    <location>
        <begin position="15"/>
        <end position="35"/>
    </location>
</feature>
<protein>
    <submittedName>
        <fullName evidence="2">Uncharacterized protein</fullName>
    </submittedName>
</protein>
<evidence type="ECO:0000313" key="2">
    <source>
        <dbReference type="EMBL" id="KQC30333.1"/>
    </source>
</evidence>
<organism evidence="2 3">
    <name type="scientific">Flagellimonas eckloniae</name>
    <dbReference type="NCBI Taxonomy" id="346185"/>
    <lineage>
        <taxon>Bacteria</taxon>
        <taxon>Pseudomonadati</taxon>
        <taxon>Bacteroidota</taxon>
        <taxon>Flavobacteriia</taxon>
        <taxon>Flavobacteriales</taxon>
        <taxon>Flavobacteriaceae</taxon>
        <taxon>Flagellimonas</taxon>
    </lineage>
</organism>